<sequence length="188" mass="20938">MKAKQLTKKSELIKSNQRTGLVIVFKLAKKVSLIDVEVRQGYGPVANIDRSMVALIEQRCIYERYPCLIFDVENCASFIYFNEHARSTLRVLAIVIVNNDVFSVAFLRKQFSDNDLQEPATTVELADWSVLSNSMMQPVCETFGEIMIAGPLPSISPIDCQSSFSIGLCQTAECVRVSCQAVAFSIGR</sequence>
<keyword evidence="2" id="KW-1185">Reference proteome</keyword>
<dbReference type="EMBL" id="JYDT01000064">
    <property type="protein sequence ID" value="KRY86899.1"/>
    <property type="molecule type" value="Genomic_DNA"/>
</dbReference>
<organism evidence="1 2">
    <name type="scientific">Trichinella pseudospiralis</name>
    <name type="common">Parasitic roundworm</name>
    <dbReference type="NCBI Taxonomy" id="6337"/>
    <lineage>
        <taxon>Eukaryota</taxon>
        <taxon>Metazoa</taxon>
        <taxon>Ecdysozoa</taxon>
        <taxon>Nematoda</taxon>
        <taxon>Enoplea</taxon>
        <taxon>Dorylaimia</taxon>
        <taxon>Trichinellida</taxon>
        <taxon>Trichinellidae</taxon>
        <taxon>Trichinella</taxon>
    </lineage>
</organism>
<protein>
    <submittedName>
        <fullName evidence="1">Uncharacterized protein</fullName>
    </submittedName>
</protein>
<accession>A0A0V1FNL3</accession>
<dbReference type="Proteomes" id="UP000054995">
    <property type="component" value="Unassembled WGS sequence"/>
</dbReference>
<dbReference type="AlphaFoldDB" id="A0A0V1FNL3"/>
<reference evidence="1 2" key="1">
    <citation type="submission" date="2015-01" db="EMBL/GenBank/DDBJ databases">
        <title>Evolution of Trichinella species and genotypes.</title>
        <authorList>
            <person name="Korhonen P.K."/>
            <person name="Edoardo P."/>
            <person name="Giuseppe L.R."/>
            <person name="Gasser R.B."/>
        </authorList>
    </citation>
    <scope>NUCLEOTIDE SEQUENCE [LARGE SCALE GENOMIC DNA]</scope>
    <source>
        <strain evidence="1">ISS470</strain>
    </source>
</reference>
<proteinExistence type="predicted"/>
<gene>
    <name evidence="1" type="ORF">T4D_4617</name>
</gene>
<comment type="caution">
    <text evidence="1">The sequence shown here is derived from an EMBL/GenBank/DDBJ whole genome shotgun (WGS) entry which is preliminary data.</text>
</comment>
<evidence type="ECO:0000313" key="2">
    <source>
        <dbReference type="Proteomes" id="UP000054995"/>
    </source>
</evidence>
<name>A0A0V1FNL3_TRIPS</name>
<evidence type="ECO:0000313" key="1">
    <source>
        <dbReference type="EMBL" id="KRY86899.1"/>
    </source>
</evidence>